<dbReference type="PROSITE" id="PS51819">
    <property type="entry name" value="VOC"/>
    <property type="match status" value="1"/>
</dbReference>
<dbReference type="Proteomes" id="UP000093695">
    <property type="component" value="Chromosome"/>
</dbReference>
<dbReference type="GO" id="GO:0016747">
    <property type="term" value="F:acyltransferase activity, transferring groups other than amino-acyl groups"/>
    <property type="evidence" value="ECO:0007669"/>
    <property type="project" value="InterPro"/>
</dbReference>
<dbReference type="PROSITE" id="PS51186">
    <property type="entry name" value="GNAT"/>
    <property type="match status" value="1"/>
</dbReference>
<dbReference type="STRING" id="31958.SD37_14685"/>
<dbReference type="InterPro" id="IPR016181">
    <property type="entry name" value="Acyl_CoA_acyltransferase"/>
</dbReference>
<feature type="domain" description="VOC" evidence="2">
    <location>
        <begin position="174"/>
        <end position="299"/>
    </location>
</feature>
<dbReference type="InterPro" id="IPR051531">
    <property type="entry name" value="N-acetyltransferase"/>
</dbReference>
<dbReference type="eggNOG" id="COG1670">
    <property type="taxonomic scope" value="Bacteria"/>
</dbReference>
<dbReference type="Gene3D" id="3.10.180.10">
    <property type="entry name" value="2,3-Dihydroxybiphenyl 1,2-Dioxygenase, domain 1"/>
    <property type="match status" value="1"/>
</dbReference>
<dbReference type="PANTHER" id="PTHR43792">
    <property type="entry name" value="GNAT FAMILY, PUTATIVE (AFU_ORTHOLOGUE AFUA_3G00765)-RELATED-RELATED"/>
    <property type="match status" value="1"/>
</dbReference>
<dbReference type="Pfam" id="PF13669">
    <property type="entry name" value="Glyoxalase_4"/>
    <property type="match status" value="1"/>
</dbReference>
<evidence type="ECO:0000259" key="2">
    <source>
        <dbReference type="PROSITE" id="PS51819"/>
    </source>
</evidence>
<dbReference type="Pfam" id="PF13302">
    <property type="entry name" value="Acetyltransf_3"/>
    <property type="match status" value="1"/>
</dbReference>
<protein>
    <submittedName>
        <fullName evidence="3">GCN5 family acetyltransferase</fullName>
    </submittedName>
</protein>
<sequence>MNNPPELVTARLRLRALTEADTEAVVALFADPAMSAHFAVSLTEPSQVRAMVDRRLSYDGPAGMGHWVIERGGEVIGLAHLRPSEELPGRVPEIGYYLSRAHGGQGLATEAAGALLAHGLTGLGLPSVWALVGESNVASQNLVRRLGFLDVGGGDHYGSGPHRVFVALPSEHGKPHHLELWVPDLARAEESWGWLLGELGWREFQRWPAGVSWKHGTTYLVVECSPALSGEKHERTKPGLNHLALHVESPDRVDELAAKAVDHGWSPMFAEKYPYAGGDRHYAAYLENADGFEVELVAQQGSDVTRPG</sequence>
<evidence type="ECO:0000259" key="1">
    <source>
        <dbReference type="PROSITE" id="PS51186"/>
    </source>
</evidence>
<dbReference type="InterPro" id="IPR000182">
    <property type="entry name" value="GNAT_dom"/>
</dbReference>
<keyword evidence="3" id="KW-0808">Transferase</keyword>
<dbReference type="AlphaFoldDB" id="A0A193BX85"/>
<dbReference type="InterPro" id="IPR037523">
    <property type="entry name" value="VOC_core"/>
</dbReference>
<evidence type="ECO:0000313" key="4">
    <source>
        <dbReference type="Proteomes" id="UP000093695"/>
    </source>
</evidence>
<dbReference type="SUPFAM" id="SSF54593">
    <property type="entry name" value="Glyoxalase/Bleomycin resistance protein/Dihydroxybiphenyl dioxygenase"/>
    <property type="match status" value="1"/>
</dbReference>
<gene>
    <name evidence="3" type="ORF">SD37_14685</name>
</gene>
<organism evidence="3 4">
    <name type="scientific">Amycolatopsis orientalis</name>
    <name type="common">Nocardia orientalis</name>
    <dbReference type="NCBI Taxonomy" id="31958"/>
    <lineage>
        <taxon>Bacteria</taxon>
        <taxon>Bacillati</taxon>
        <taxon>Actinomycetota</taxon>
        <taxon>Actinomycetes</taxon>
        <taxon>Pseudonocardiales</taxon>
        <taxon>Pseudonocardiaceae</taxon>
        <taxon>Amycolatopsis</taxon>
    </lineage>
</organism>
<dbReference type="PANTHER" id="PTHR43792:SF16">
    <property type="entry name" value="N-ACETYLTRANSFERASE DOMAIN-CONTAINING PROTEIN"/>
    <property type="match status" value="1"/>
</dbReference>
<evidence type="ECO:0000313" key="3">
    <source>
        <dbReference type="EMBL" id="ANN16779.1"/>
    </source>
</evidence>
<name>A0A193BX85_AMYOR</name>
<reference evidence="3 4" key="1">
    <citation type="journal article" date="2015" name="Genome Announc.">
        <title>Draft Genome Sequence of Norvancomycin-Producing Strain Amycolatopsis orientalis CPCC200066.</title>
        <authorList>
            <person name="Lei X."/>
            <person name="Yuan F."/>
            <person name="Shi Y."/>
            <person name="Li X."/>
            <person name="Wang L."/>
            <person name="Hong B."/>
        </authorList>
    </citation>
    <scope>NUCLEOTIDE SEQUENCE [LARGE SCALE GENOMIC DNA]</scope>
    <source>
        <strain evidence="3 4">B-37</strain>
    </source>
</reference>
<dbReference type="SUPFAM" id="SSF55729">
    <property type="entry name" value="Acyl-CoA N-acyltransferases (Nat)"/>
    <property type="match status" value="1"/>
</dbReference>
<dbReference type="CDD" id="cd04301">
    <property type="entry name" value="NAT_SF"/>
    <property type="match status" value="1"/>
</dbReference>
<dbReference type="InterPro" id="IPR029068">
    <property type="entry name" value="Glyas_Bleomycin-R_OHBP_Dase"/>
</dbReference>
<keyword evidence="4" id="KW-1185">Reference proteome</keyword>
<accession>A0A193BX85</accession>
<dbReference type="RefSeq" id="WP_044850400.1">
    <property type="nucleotide sequence ID" value="NZ_CP016174.1"/>
</dbReference>
<dbReference type="KEGG" id="aori:SD37_14685"/>
<dbReference type="Gene3D" id="3.40.630.30">
    <property type="match status" value="1"/>
</dbReference>
<dbReference type="EMBL" id="CP016174">
    <property type="protein sequence ID" value="ANN16779.1"/>
    <property type="molecule type" value="Genomic_DNA"/>
</dbReference>
<feature type="domain" description="N-acetyltransferase" evidence="1">
    <location>
        <begin position="12"/>
        <end position="171"/>
    </location>
</feature>
<proteinExistence type="predicted"/>